<protein>
    <submittedName>
        <fullName evidence="2">HEAT repeat domain-containing protein</fullName>
    </submittedName>
</protein>
<name>A0ABV8EHF5_9BACT</name>
<dbReference type="Gene3D" id="1.25.10.10">
    <property type="entry name" value="Leucine-rich Repeat Variant"/>
    <property type="match status" value="1"/>
</dbReference>
<keyword evidence="1" id="KW-0812">Transmembrane</keyword>
<dbReference type="InterPro" id="IPR011989">
    <property type="entry name" value="ARM-like"/>
</dbReference>
<organism evidence="2 3">
    <name type="scientific">Belliella kenyensis</name>
    <dbReference type="NCBI Taxonomy" id="1472724"/>
    <lineage>
        <taxon>Bacteria</taxon>
        <taxon>Pseudomonadati</taxon>
        <taxon>Bacteroidota</taxon>
        <taxon>Cytophagia</taxon>
        <taxon>Cytophagales</taxon>
        <taxon>Cyclobacteriaceae</taxon>
        <taxon>Belliella</taxon>
    </lineage>
</organism>
<evidence type="ECO:0000313" key="3">
    <source>
        <dbReference type="Proteomes" id="UP001595766"/>
    </source>
</evidence>
<dbReference type="RefSeq" id="WP_241292701.1">
    <property type="nucleotide sequence ID" value="NZ_JAKZGR010000003.1"/>
</dbReference>
<keyword evidence="3" id="KW-1185">Reference proteome</keyword>
<gene>
    <name evidence="2" type="ORF">ACFOUP_01170</name>
</gene>
<dbReference type="InterPro" id="IPR016024">
    <property type="entry name" value="ARM-type_fold"/>
</dbReference>
<dbReference type="SUPFAM" id="SSF48371">
    <property type="entry name" value="ARM repeat"/>
    <property type="match status" value="1"/>
</dbReference>
<feature type="transmembrane region" description="Helical" evidence="1">
    <location>
        <begin position="20"/>
        <end position="44"/>
    </location>
</feature>
<proteinExistence type="predicted"/>
<comment type="caution">
    <text evidence="2">The sequence shown here is derived from an EMBL/GenBank/DDBJ whole genome shotgun (WGS) entry which is preliminary data.</text>
</comment>
<sequence>MYYFLLNFVSPLLLFEYHFQYSNALDVVLVLLLFAFGLILFYLFRFIRRRIDADNQEKIAQYKIYGFFTKLLFEEDLDERSFNEKVNKIKKKVPFDKPWCKELLIENIIDLDKNLKGNYSQLLIKIYLQLGLFNYMKSLLETGKSYYISKVIYYWRELGYAPSSKIIYPYVRHENEQVRTAAVLAYISLSDKDPLSILDEYVDRISPIDEIKLLDIIQRKKIKKPTFIGDWLAHERPSHVVFALKLIAYYNALEFKSAVIELIKSADLRIRESAIEVVRRLLIEDAEGALIDIYDEGNDKLKIKIVESLAAMGSRSGEAFLFQVVNSPNRSELLLAAMRGLKELDSELFVQNYPEGSTLCAVKKHVLDPYI</sequence>
<accession>A0ABV8EHF5</accession>
<evidence type="ECO:0000313" key="2">
    <source>
        <dbReference type="EMBL" id="MFC3974975.1"/>
    </source>
</evidence>
<keyword evidence="1" id="KW-1133">Transmembrane helix</keyword>
<evidence type="ECO:0000256" key="1">
    <source>
        <dbReference type="SAM" id="Phobius"/>
    </source>
</evidence>
<reference evidence="3" key="1">
    <citation type="journal article" date="2019" name="Int. J. Syst. Evol. Microbiol.">
        <title>The Global Catalogue of Microorganisms (GCM) 10K type strain sequencing project: providing services to taxonomists for standard genome sequencing and annotation.</title>
        <authorList>
            <consortium name="The Broad Institute Genomics Platform"/>
            <consortium name="The Broad Institute Genome Sequencing Center for Infectious Disease"/>
            <person name="Wu L."/>
            <person name="Ma J."/>
        </authorList>
    </citation>
    <scope>NUCLEOTIDE SEQUENCE [LARGE SCALE GENOMIC DNA]</scope>
    <source>
        <strain evidence="3">CECT 8551</strain>
    </source>
</reference>
<keyword evidence="1" id="KW-0472">Membrane</keyword>
<dbReference type="EMBL" id="JBHSAV010000003">
    <property type="protein sequence ID" value="MFC3974975.1"/>
    <property type="molecule type" value="Genomic_DNA"/>
</dbReference>
<dbReference type="Proteomes" id="UP001595766">
    <property type="component" value="Unassembled WGS sequence"/>
</dbReference>